<organism evidence="2">
    <name type="scientific">Picea glauca</name>
    <name type="common">White spruce</name>
    <name type="synonym">Pinus glauca</name>
    <dbReference type="NCBI Taxonomy" id="3330"/>
    <lineage>
        <taxon>Eukaryota</taxon>
        <taxon>Viridiplantae</taxon>
        <taxon>Streptophyta</taxon>
        <taxon>Embryophyta</taxon>
        <taxon>Tracheophyta</taxon>
        <taxon>Spermatophyta</taxon>
        <taxon>Pinopsida</taxon>
        <taxon>Pinidae</taxon>
        <taxon>Conifers I</taxon>
        <taxon>Pinales</taxon>
        <taxon>Pinaceae</taxon>
        <taxon>Picea</taxon>
    </lineage>
</organism>
<dbReference type="EMBL" id="LKAM01000013">
    <property type="protein sequence ID" value="KUM46128.1"/>
    <property type="molecule type" value="Genomic_DNA"/>
</dbReference>
<reference evidence="2" key="1">
    <citation type="journal article" date="2015" name="Genome Biol. Evol.">
        <title>Organellar Genomes of White Spruce (Picea glauca): Assembly and Annotation.</title>
        <authorList>
            <person name="Jackman S.D."/>
            <person name="Warren R.L."/>
            <person name="Gibb E.A."/>
            <person name="Vandervalk B.P."/>
            <person name="Mohamadi H."/>
            <person name="Chu J."/>
            <person name="Raymond A."/>
            <person name="Pleasance S."/>
            <person name="Coope R."/>
            <person name="Wildung M.R."/>
            <person name="Ritland C.E."/>
            <person name="Bousquet J."/>
            <person name="Jones S.J."/>
            <person name="Bohlmann J."/>
            <person name="Birol I."/>
        </authorList>
    </citation>
    <scope>NUCLEOTIDE SEQUENCE [LARGE SCALE GENOMIC DNA]</scope>
    <source>
        <tissue evidence="2">Flushing bud</tissue>
    </source>
</reference>
<dbReference type="AlphaFoldDB" id="A0A117NG14"/>
<protein>
    <submittedName>
        <fullName evidence="2">Uncharacterized protein</fullName>
    </submittedName>
</protein>
<keyword evidence="2" id="KW-0496">Mitochondrion</keyword>
<comment type="caution">
    <text evidence="2">The sequence shown here is derived from an EMBL/GenBank/DDBJ whole genome shotgun (WGS) entry which is preliminary data.</text>
</comment>
<proteinExistence type="predicted"/>
<accession>A0A117NG14</accession>
<evidence type="ECO:0000256" key="1">
    <source>
        <dbReference type="SAM" id="Phobius"/>
    </source>
</evidence>
<name>A0A117NG14_PICGL</name>
<sequence>MLALLLDQDQRVGYLLLAGPYGGFMALSVWLSQMATKAGSSAGYTGAYTFAPLYSALTARRATETTGSTCASTPGYDYQYGSVRSAV</sequence>
<gene>
    <name evidence="2" type="ORF">ABT39_MTgene1934</name>
</gene>
<geneLocation type="mitochondrion" evidence="2"/>
<keyword evidence="1" id="KW-0472">Membrane</keyword>
<keyword evidence="1" id="KW-1133">Transmembrane helix</keyword>
<keyword evidence="1" id="KW-0812">Transmembrane</keyword>
<feature type="transmembrane region" description="Helical" evidence="1">
    <location>
        <begin position="12"/>
        <end position="31"/>
    </location>
</feature>
<evidence type="ECO:0000313" key="2">
    <source>
        <dbReference type="EMBL" id="KUM46128.1"/>
    </source>
</evidence>